<feature type="coiled-coil region" evidence="10">
    <location>
        <begin position="90"/>
        <end position="160"/>
    </location>
</feature>
<dbReference type="InterPro" id="IPR039008">
    <property type="entry name" value="IF_rod_dom"/>
</dbReference>
<evidence type="ECO:0000259" key="12">
    <source>
        <dbReference type="PROSITE" id="PS51842"/>
    </source>
</evidence>
<evidence type="ECO:0000256" key="10">
    <source>
        <dbReference type="SAM" id="Coils"/>
    </source>
</evidence>
<dbReference type="PANTHER" id="PTHR23239">
    <property type="entry name" value="INTERMEDIATE FILAMENT"/>
    <property type="match status" value="1"/>
</dbReference>
<dbReference type="FunFam" id="1.20.5.170:FF:000002">
    <property type="entry name" value="Type I keratin KA11"/>
    <property type="match status" value="1"/>
</dbReference>
<dbReference type="Pfam" id="PF00038">
    <property type="entry name" value="Filament"/>
    <property type="match status" value="1"/>
</dbReference>
<dbReference type="Proteomes" id="UP000694850">
    <property type="component" value="Unplaced"/>
</dbReference>
<dbReference type="InterPro" id="IPR018039">
    <property type="entry name" value="IF_conserved"/>
</dbReference>
<dbReference type="GO" id="GO:0005198">
    <property type="term" value="F:structural molecule activity"/>
    <property type="evidence" value="ECO:0007669"/>
    <property type="project" value="InterPro"/>
</dbReference>
<evidence type="ECO:0000313" key="13">
    <source>
        <dbReference type="Proteomes" id="UP000694850"/>
    </source>
</evidence>
<dbReference type="SMART" id="SM01391">
    <property type="entry name" value="Filament"/>
    <property type="match status" value="1"/>
</dbReference>
<evidence type="ECO:0000256" key="6">
    <source>
        <dbReference type="ARBA" id="ARBA00040318"/>
    </source>
</evidence>
<dbReference type="PROSITE" id="PS51842">
    <property type="entry name" value="IF_ROD_2"/>
    <property type="match status" value="1"/>
</dbReference>
<feature type="coiled-coil region" evidence="10">
    <location>
        <begin position="196"/>
        <end position="361"/>
    </location>
</feature>
<evidence type="ECO:0000256" key="3">
    <source>
        <dbReference type="ARBA" id="ARBA00023054"/>
    </source>
</evidence>
<feature type="region of interest" description="Disordered" evidence="11">
    <location>
        <begin position="1"/>
        <end position="42"/>
    </location>
</feature>
<dbReference type="GO" id="GO:0030855">
    <property type="term" value="P:epithelial cell differentiation"/>
    <property type="evidence" value="ECO:0007669"/>
    <property type="project" value="TreeGrafter"/>
</dbReference>
<evidence type="ECO:0000256" key="5">
    <source>
        <dbReference type="ARBA" id="ARBA00038712"/>
    </source>
</evidence>
<evidence type="ECO:0000256" key="1">
    <source>
        <dbReference type="ARBA" id="ARBA00022744"/>
    </source>
</evidence>
<dbReference type="Gene3D" id="1.20.5.170">
    <property type="match status" value="1"/>
</dbReference>
<dbReference type="RefSeq" id="XP_007940385.1">
    <property type="nucleotide sequence ID" value="XM_007942194.1"/>
</dbReference>
<reference evidence="14" key="1">
    <citation type="submission" date="2025-08" db="UniProtKB">
        <authorList>
            <consortium name="RefSeq"/>
        </authorList>
    </citation>
    <scope>IDENTIFICATION</scope>
</reference>
<dbReference type="PRINTS" id="PR01248">
    <property type="entry name" value="TYPE1KERATIN"/>
</dbReference>
<name>A0A8B6ZXF9_ORYAF</name>
<dbReference type="Gene3D" id="1.20.5.1160">
    <property type="entry name" value="Vasodilator-stimulated phosphoprotein"/>
    <property type="match status" value="1"/>
</dbReference>
<dbReference type="Gene3D" id="1.20.5.500">
    <property type="entry name" value="Single helix bin"/>
    <property type="match status" value="1"/>
</dbReference>
<dbReference type="GO" id="GO:0005882">
    <property type="term" value="C:intermediate filament"/>
    <property type="evidence" value="ECO:0007669"/>
    <property type="project" value="UniProtKB-KW"/>
</dbReference>
<evidence type="ECO:0000256" key="8">
    <source>
        <dbReference type="ARBA" id="ARBA00042487"/>
    </source>
</evidence>
<dbReference type="AlphaFoldDB" id="A0A8B6ZXF9"/>
<keyword evidence="13" id="KW-1185">Reference proteome</keyword>
<dbReference type="PANTHER" id="PTHR23239:SF167">
    <property type="entry name" value="KERATIN, TYPE I CYTOSKELETAL 20"/>
    <property type="match status" value="1"/>
</dbReference>
<dbReference type="PROSITE" id="PS00226">
    <property type="entry name" value="IF_ROD_1"/>
    <property type="match status" value="1"/>
</dbReference>
<dbReference type="CTD" id="54474"/>
<dbReference type="InterPro" id="IPR002957">
    <property type="entry name" value="Keratin_I"/>
</dbReference>
<evidence type="ECO:0000256" key="4">
    <source>
        <dbReference type="ARBA" id="ARBA00037685"/>
    </source>
</evidence>
<evidence type="ECO:0000256" key="2">
    <source>
        <dbReference type="ARBA" id="ARBA00022754"/>
    </source>
</evidence>
<dbReference type="GeneID" id="103198093"/>
<evidence type="ECO:0000256" key="7">
    <source>
        <dbReference type="ARBA" id="ARBA00041717"/>
    </source>
</evidence>
<gene>
    <name evidence="14" type="primary">KRT20</name>
</gene>
<dbReference type="GO" id="GO:0045109">
    <property type="term" value="P:intermediate filament organization"/>
    <property type="evidence" value="ECO:0007669"/>
    <property type="project" value="TreeGrafter"/>
</dbReference>
<organism evidence="13 14">
    <name type="scientific">Orycteropus afer afer</name>
    <dbReference type="NCBI Taxonomy" id="1230840"/>
    <lineage>
        <taxon>Eukaryota</taxon>
        <taxon>Metazoa</taxon>
        <taxon>Chordata</taxon>
        <taxon>Craniata</taxon>
        <taxon>Vertebrata</taxon>
        <taxon>Euteleostomi</taxon>
        <taxon>Mammalia</taxon>
        <taxon>Eutheria</taxon>
        <taxon>Afrotheria</taxon>
        <taxon>Tubulidentata</taxon>
        <taxon>Orycteropodidae</taxon>
        <taxon>Orycteropus</taxon>
    </lineage>
</organism>
<protein>
    <recommendedName>
        <fullName evidence="6">Keratin, type I cytoskeletal 20</fullName>
    </recommendedName>
    <alternativeName>
        <fullName evidence="7">Cytokeratin-20</fullName>
    </alternativeName>
    <alternativeName>
        <fullName evidence="8">Keratin-20</fullName>
    </alternativeName>
</protein>
<evidence type="ECO:0000313" key="14">
    <source>
        <dbReference type="RefSeq" id="XP_007940385.1"/>
    </source>
</evidence>
<evidence type="ECO:0000256" key="9">
    <source>
        <dbReference type="RuleBase" id="RU000685"/>
    </source>
</evidence>
<dbReference type="OrthoDB" id="2441647at2759"/>
<proteinExistence type="inferred from homology"/>
<keyword evidence="3 10" id="KW-0175">Coiled coil</keyword>
<feature type="domain" description="IF rod" evidence="12">
    <location>
        <begin position="86"/>
        <end position="397"/>
    </location>
</feature>
<keyword evidence="1" id="KW-0416">Keratin</keyword>
<comment type="function">
    <text evidence="4">Plays a significant role in maintaining keratin filament organization in intestinal epithelia. When phosphorylated, plays a role in the secretion of mucin in the small intestine.</text>
</comment>
<comment type="subunit">
    <text evidence="5">Heterotetramer of two type I and two type II keratins. Associates with KRT8.</text>
</comment>
<dbReference type="SUPFAM" id="SSF64593">
    <property type="entry name" value="Intermediate filament protein, coiled coil region"/>
    <property type="match status" value="2"/>
</dbReference>
<feature type="compositionally biased region" description="Polar residues" evidence="11">
    <location>
        <begin position="23"/>
        <end position="36"/>
    </location>
</feature>
<keyword evidence="2 9" id="KW-0403">Intermediate filament</keyword>
<accession>A0A8B6ZXF9</accession>
<comment type="similarity">
    <text evidence="9">Belongs to the intermediate filament family.</text>
</comment>
<sequence length="440" mass="50875">MDSSPTTEESPVDFTHRGFHRSPSPSSQDVALSMNGSPHRKRNMQHLGVAPSVYAGAGGHGTRISTPRHMIHYAGRHNEDLLFGNEKIIMQSLNDRLAIYLAKVQALERSNSKLEGKIKHWYETNAPSTERDYSAYFNQIEELRNQIKEAQLQNTRCTLQIDNAKMAAADFRLKCETEWGFQLTLEADLHGLSKNFDDLTLRKTDLEMQIEELNKDIVLLKKEHEEDIEGLRKQLGNTVNVQVDAAPGLSLSTIMDEMRQKYEELVQKNLQQVKEQFARQTETLQDQVKVNKIEMIGTEDQIKERRRTYQNLEIEVHSHLSMKESLEHTLKDTKQSYNMQLSRIQAKISSLEAQLTHIRTDTERQNNEYNILFDIKTRLEQEIATYRRLLEGEDRSVTELQLSTLEERDIKKTRKIKTVVEEVVDGKIVSSEVKELEENI</sequence>
<evidence type="ECO:0000256" key="11">
    <source>
        <dbReference type="SAM" id="MobiDB-lite"/>
    </source>
</evidence>